<dbReference type="PANTHER" id="PTHR35936:SF25">
    <property type="entry name" value="ABC TRANSPORTER SUBSTRATE-BINDING PROTEIN"/>
    <property type="match status" value="1"/>
</dbReference>
<keyword evidence="6" id="KW-1185">Reference proteome</keyword>
<feature type="chain" id="PRO_5009273198" evidence="3">
    <location>
        <begin position="22"/>
        <end position="249"/>
    </location>
</feature>
<evidence type="ECO:0000313" key="5">
    <source>
        <dbReference type="EMBL" id="SDT96890.1"/>
    </source>
</evidence>
<dbReference type="EMBL" id="LT629785">
    <property type="protein sequence ID" value="SDT96890.1"/>
    <property type="molecule type" value="Genomic_DNA"/>
</dbReference>
<evidence type="ECO:0000256" key="2">
    <source>
        <dbReference type="ARBA" id="ARBA00022729"/>
    </source>
</evidence>
<feature type="domain" description="Solute-binding protein family 3/N-terminal" evidence="4">
    <location>
        <begin position="40"/>
        <end position="249"/>
    </location>
</feature>
<dbReference type="Proteomes" id="UP000243232">
    <property type="component" value="Chromosome I"/>
</dbReference>
<dbReference type="RefSeq" id="WP_231975061.1">
    <property type="nucleotide sequence ID" value="NZ_LT629785.1"/>
</dbReference>
<evidence type="ECO:0000259" key="4">
    <source>
        <dbReference type="SMART" id="SM00062"/>
    </source>
</evidence>
<dbReference type="STRING" id="364197.SAMN05216296_0959"/>
<dbReference type="AlphaFoldDB" id="A0A1H2EP29"/>
<gene>
    <name evidence="5" type="ORF">SAMN05216296_0959</name>
</gene>
<evidence type="ECO:0000313" key="6">
    <source>
        <dbReference type="Proteomes" id="UP000243232"/>
    </source>
</evidence>
<dbReference type="SUPFAM" id="SSF53850">
    <property type="entry name" value="Periplasmic binding protein-like II"/>
    <property type="match status" value="1"/>
</dbReference>
<feature type="signal peptide" evidence="3">
    <location>
        <begin position="1"/>
        <end position="21"/>
    </location>
</feature>
<dbReference type="Pfam" id="PF00497">
    <property type="entry name" value="SBP_bac_3"/>
    <property type="match status" value="1"/>
</dbReference>
<proteinExistence type="inferred from homology"/>
<evidence type="ECO:0000256" key="1">
    <source>
        <dbReference type="ARBA" id="ARBA00010333"/>
    </source>
</evidence>
<evidence type="ECO:0000256" key="3">
    <source>
        <dbReference type="SAM" id="SignalP"/>
    </source>
</evidence>
<dbReference type="InterPro" id="IPR001638">
    <property type="entry name" value="Solute-binding_3/MltF_N"/>
</dbReference>
<keyword evidence="2 3" id="KW-0732">Signal</keyword>
<dbReference type="SMART" id="SM00062">
    <property type="entry name" value="PBPb"/>
    <property type="match status" value="1"/>
</dbReference>
<sequence>MNYRYLLSGLLLSLLGSLCHAQSICITNGEWPPYMGKDLPDYGPVSAIIEQAFALEGIEVHWQFYPWARAMLVAENGQCDGTAVWSSSKQRRAAFYFSQPILNNQTHFLYRKSQPFDWKSIEDLHGLVIGGTIGYDYGIAMQTAERNGQITLTRLPSEKLGIRMLLAGRLDIFPIDKVAAQAMLRQDFNAEQRASLAFHPLTIRTDPLYLLLSRKVPGNQKLLKRFNHGLQRLKDSGAYDSYMRRIDTE</sequence>
<dbReference type="PANTHER" id="PTHR35936">
    <property type="entry name" value="MEMBRANE-BOUND LYTIC MUREIN TRANSGLYCOSYLASE F"/>
    <property type="match status" value="1"/>
</dbReference>
<name>A0A1H2EP29_9PSED</name>
<reference evidence="6" key="1">
    <citation type="submission" date="2016-10" db="EMBL/GenBank/DDBJ databases">
        <authorList>
            <person name="Varghese N."/>
            <person name="Submissions S."/>
        </authorList>
    </citation>
    <scope>NUCLEOTIDE SEQUENCE [LARGE SCALE GENOMIC DNA]</scope>
    <source>
        <strain evidence="6">DSM 17875</strain>
    </source>
</reference>
<comment type="similarity">
    <text evidence="1">Belongs to the bacterial solute-binding protein 3 family.</text>
</comment>
<accession>A0A1H2EP29</accession>
<organism evidence="5 6">
    <name type="scientific">Pseudomonas pohangensis</name>
    <dbReference type="NCBI Taxonomy" id="364197"/>
    <lineage>
        <taxon>Bacteria</taxon>
        <taxon>Pseudomonadati</taxon>
        <taxon>Pseudomonadota</taxon>
        <taxon>Gammaproteobacteria</taxon>
        <taxon>Pseudomonadales</taxon>
        <taxon>Pseudomonadaceae</taxon>
        <taxon>Pseudomonas</taxon>
    </lineage>
</organism>
<protein>
    <submittedName>
        <fullName evidence="5">Amino acid ABC transporter substrate-binding protein, PAAT family</fullName>
    </submittedName>
</protein>
<dbReference type="Gene3D" id="3.40.190.10">
    <property type="entry name" value="Periplasmic binding protein-like II"/>
    <property type="match status" value="2"/>
</dbReference>